<name>A0A0F8ZBK0_9ZZZZ</name>
<protein>
    <submittedName>
        <fullName evidence="1">Uncharacterized protein</fullName>
    </submittedName>
</protein>
<evidence type="ECO:0000313" key="1">
    <source>
        <dbReference type="EMBL" id="KKK57411.1"/>
    </source>
</evidence>
<gene>
    <name evidence="1" type="ORF">LCGC14_3054750</name>
</gene>
<dbReference type="AlphaFoldDB" id="A0A0F8ZBK0"/>
<organism evidence="1">
    <name type="scientific">marine sediment metagenome</name>
    <dbReference type="NCBI Taxonomy" id="412755"/>
    <lineage>
        <taxon>unclassified sequences</taxon>
        <taxon>metagenomes</taxon>
        <taxon>ecological metagenomes</taxon>
    </lineage>
</organism>
<proteinExistence type="predicted"/>
<comment type="caution">
    <text evidence="1">The sequence shown here is derived from an EMBL/GenBank/DDBJ whole genome shotgun (WGS) entry which is preliminary data.</text>
</comment>
<dbReference type="EMBL" id="LAZR01064490">
    <property type="protein sequence ID" value="KKK57411.1"/>
    <property type="molecule type" value="Genomic_DNA"/>
</dbReference>
<reference evidence="1" key="1">
    <citation type="journal article" date="2015" name="Nature">
        <title>Complex archaea that bridge the gap between prokaryotes and eukaryotes.</title>
        <authorList>
            <person name="Spang A."/>
            <person name="Saw J.H."/>
            <person name="Jorgensen S.L."/>
            <person name="Zaremba-Niedzwiedzka K."/>
            <person name="Martijn J."/>
            <person name="Lind A.E."/>
            <person name="van Eijk R."/>
            <person name="Schleper C."/>
            <person name="Guy L."/>
            <person name="Ettema T.J."/>
        </authorList>
    </citation>
    <scope>NUCLEOTIDE SEQUENCE</scope>
</reference>
<sequence length="95" mass="11141">MTEEVEESVFVARRVKDMPIPFIDCERKTCSQCGEEVWVSKNMEAYWTKYPIICYPVCINALLKEDPGPHTIKVPREVLESLKKFADSQRSMRER</sequence>
<accession>A0A0F8ZBK0</accession>